<feature type="region of interest" description="Disordered" evidence="1">
    <location>
        <begin position="40"/>
        <end position="81"/>
    </location>
</feature>
<dbReference type="OrthoDB" id="3533623at2759"/>
<accession>A0A0D1YQZ1</accession>
<dbReference type="EMBL" id="KN847546">
    <property type="protein sequence ID" value="KIW02977.1"/>
    <property type="molecule type" value="Genomic_DNA"/>
</dbReference>
<dbReference type="RefSeq" id="XP_016212846.1">
    <property type="nucleotide sequence ID" value="XM_016359167.1"/>
</dbReference>
<proteinExistence type="predicted"/>
<gene>
    <name evidence="2" type="ORF">PV09_05638</name>
</gene>
<evidence type="ECO:0000256" key="1">
    <source>
        <dbReference type="SAM" id="MobiDB-lite"/>
    </source>
</evidence>
<name>A0A0D1YQZ1_9PEZI</name>
<dbReference type="InParanoid" id="A0A0D1YQZ1"/>
<protein>
    <submittedName>
        <fullName evidence="2">Uncharacterized protein</fullName>
    </submittedName>
</protein>
<evidence type="ECO:0000313" key="2">
    <source>
        <dbReference type="EMBL" id="KIW02977.1"/>
    </source>
</evidence>
<organism evidence="2 3">
    <name type="scientific">Verruconis gallopava</name>
    <dbReference type="NCBI Taxonomy" id="253628"/>
    <lineage>
        <taxon>Eukaryota</taxon>
        <taxon>Fungi</taxon>
        <taxon>Dikarya</taxon>
        <taxon>Ascomycota</taxon>
        <taxon>Pezizomycotina</taxon>
        <taxon>Dothideomycetes</taxon>
        <taxon>Pleosporomycetidae</taxon>
        <taxon>Venturiales</taxon>
        <taxon>Sympoventuriaceae</taxon>
        <taxon>Verruconis</taxon>
    </lineage>
</organism>
<feature type="region of interest" description="Disordered" evidence="1">
    <location>
        <begin position="217"/>
        <end position="260"/>
    </location>
</feature>
<dbReference type="VEuPathDB" id="FungiDB:PV09_05638"/>
<evidence type="ECO:0000313" key="3">
    <source>
        <dbReference type="Proteomes" id="UP000053259"/>
    </source>
</evidence>
<reference evidence="2 3" key="1">
    <citation type="submission" date="2015-01" db="EMBL/GenBank/DDBJ databases">
        <title>The Genome Sequence of Ochroconis gallopava CBS43764.</title>
        <authorList>
            <consortium name="The Broad Institute Genomics Platform"/>
            <person name="Cuomo C."/>
            <person name="de Hoog S."/>
            <person name="Gorbushina A."/>
            <person name="Stielow B."/>
            <person name="Teixiera M."/>
            <person name="Abouelleil A."/>
            <person name="Chapman S.B."/>
            <person name="Priest M."/>
            <person name="Young S.K."/>
            <person name="Wortman J."/>
            <person name="Nusbaum C."/>
            <person name="Birren B."/>
        </authorList>
    </citation>
    <scope>NUCLEOTIDE SEQUENCE [LARGE SCALE GENOMIC DNA]</scope>
    <source>
        <strain evidence="2 3">CBS 43764</strain>
    </source>
</reference>
<dbReference type="Proteomes" id="UP000053259">
    <property type="component" value="Unassembled WGS sequence"/>
</dbReference>
<dbReference type="AlphaFoldDB" id="A0A0D1YQZ1"/>
<keyword evidence="3" id="KW-1185">Reference proteome</keyword>
<sequence length="260" mass="28616">MCNPSKSSAAIRCVLKRARWIRFAFGALCLPRRDDVRGNHPLSRFGKNFRGKRDRNRPQSKQASFPVTPGKRGFATQHGGKPTFVRVEGWHTSNSGKRRVNRVPNSVSRCGKTGLRRRGGRLRTDIVPGRARSLPEGWGQMADLTAIAKALRWRVQDPRANQSAVGGMARHYGVDSDVRCTTQTDSGIGKTGDGSVSPWHVVSRMLLRLVTFASSSTGQGADNEWQAGTNGRRREASETETTARYTSKGGARGSQDVLER</sequence>
<dbReference type="GeneID" id="27313611"/>
<dbReference type="HOGENOM" id="CLU_1070395_0_0_1"/>